<name>A0A8K0DF60_IGNLU</name>
<evidence type="ECO:0000313" key="9">
    <source>
        <dbReference type="EMBL" id="KAF2905165.1"/>
    </source>
</evidence>
<feature type="domain" description="C2H2-type" evidence="8">
    <location>
        <begin position="266"/>
        <end position="293"/>
    </location>
</feature>
<protein>
    <recommendedName>
        <fullName evidence="8">C2H2-type domain-containing protein</fullName>
    </recommendedName>
</protein>
<dbReference type="SMART" id="SM00355">
    <property type="entry name" value="ZnF_C2H2"/>
    <property type="match status" value="7"/>
</dbReference>
<dbReference type="GO" id="GO:0000981">
    <property type="term" value="F:DNA-binding transcription factor activity, RNA polymerase II-specific"/>
    <property type="evidence" value="ECO:0007669"/>
    <property type="project" value="TreeGrafter"/>
</dbReference>
<dbReference type="InterPro" id="IPR013087">
    <property type="entry name" value="Znf_C2H2_type"/>
</dbReference>
<dbReference type="GO" id="GO:0005634">
    <property type="term" value="C:nucleus"/>
    <property type="evidence" value="ECO:0007669"/>
    <property type="project" value="UniProtKB-SubCell"/>
</dbReference>
<dbReference type="AlphaFoldDB" id="A0A8K0DF60"/>
<dbReference type="Gene3D" id="3.30.160.60">
    <property type="entry name" value="Classic Zinc Finger"/>
    <property type="match status" value="6"/>
</dbReference>
<keyword evidence="4 7" id="KW-0863">Zinc-finger</keyword>
<dbReference type="OrthoDB" id="427030at2759"/>
<feature type="domain" description="C2H2-type" evidence="8">
    <location>
        <begin position="378"/>
        <end position="405"/>
    </location>
</feature>
<dbReference type="Pfam" id="PF00096">
    <property type="entry name" value="zf-C2H2"/>
    <property type="match status" value="4"/>
</dbReference>
<evidence type="ECO:0000256" key="7">
    <source>
        <dbReference type="PROSITE-ProRule" id="PRU00042"/>
    </source>
</evidence>
<dbReference type="InterPro" id="IPR036236">
    <property type="entry name" value="Znf_C2H2_sf"/>
</dbReference>
<evidence type="ECO:0000256" key="1">
    <source>
        <dbReference type="ARBA" id="ARBA00004123"/>
    </source>
</evidence>
<dbReference type="PANTHER" id="PTHR23226:SF416">
    <property type="entry name" value="FI01424P"/>
    <property type="match status" value="1"/>
</dbReference>
<keyword evidence="3" id="KW-0677">Repeat</keyword>
<evidence type="ECO:0000256" key="3">
    <source>
        <dbReference type="ARBA" id="ARBA00022737"/>
    </source>
</evidence>
<keyword evidence="6" id="KW-0539">Nucleus</keyword>
<evidence type="ECO:0000256" key="4">
    <source>
        <dbReference type="ARBA" id="ARBA00022771"/>
    </source>
</evidence>
<dbReference type="SUPFAM" id="SSF57667">
    <property type="entry name" value="beta-beta-alpha zinc fingers"/>
    <property type="match status" value="4"/>
</dbReference>
<evidence type="ECO:0000313" key="10">
    <source>
        <dbReference type="Proteomes" id="UP000801492"/>
    </source>
</evidence>
<feature type="domain" description="C2H2-type" evidence="8">
    <location>
        <begin position="350"/>
        <end position="377"/>
    </location>
</feature>
<dbReference type="PROSITE" id="PS00028">
    <property type="entry name" value="ZINC_FINGER_C2H2_1"/>
    <property type="match status" value="4"/>
</dbReference>
<evidence type="ECO:0000259" key="8">
    <source>
        <dbReference type="PROSITE" id="PS50157"/>
    </source>
</evidence>
<evidence type="ECO:0000256" key="5">
    <source>
        <dbReference type="ARBA" id="ARBA00022833"/>
    </source>
</evidence>
<dbReference type="FunFam" id="3.30.160.60:FF:000624">
    <property type="entry name" value="zinc finger protein 697"/>
    <property type="match status" value="1"/>
</dbReference>
<keyword evidence="5" id="KW-0862">Zinc</keyword>
<gene>
    <name evidence="9" type="ORF">ILUMI_01011</name>
</gene>
<keyword evidence="2" id="KW-0479">Metal-binding</keyword>
<sequence>MNEDHFFSKLCWVCLAEENDMSSLLSEDVKIQIDSNHAPVSLCDLLTYIVQSEIFYIGGPHLICNNCKIQACAAYKFKKRCEISSKILKKCKLEVCRKEDYPIRTIDASNSIVAQAVNEDIEIFNLENNIDNVNEDEDETCLLFDKIELESVKDDETEQRHEGESSENKDAIYLIVDGRNHQAISSTSDISYLPDPIAENARLPNPSPKKFLCSVCGLQKSRNSIRQHMLRHANLKNHTCPYCQKKFNDKGNLKVHVRIHTGVHPYVCDICGKKFIQASGLKTHKRMHDNVKPYKCHICTYSTRTSSHLQLHIKRHIGVKNYHCEQCDYSACSKAELKYHLAKHSNDKCHICKTCGKGFTRYKGLKTHEKSHTGEKPHICELCGRGFTQAHSLRSHLRNIHKQIN</sequence>
<dbReference type="SMART" id="SM00868">
    <property type="entry name" value="zf-AD"/>
    <property type="match status" value="1"/>
</dbReference>
<dbReference type="PANTHER" id="PTHR23226">
    <property type="entry name" value="ZINC FINGER AND SCAN DOMAIN-CONTAINING"/>
    <property type="match status" value="1"/>
</dbReference>
<reference evidence="9" key="1">
    <citation type="submission" date="2019-08" db="EMBL/GenBank/DDBJ databases">
        <title>The genome of the North American firefly Photinus pyralis.</title>
        <authorList>
            <consortium name="Photinus pyralis genome working group"/>
            <person name="Fallon T.R."/>
            <person name="Sander Lower S.E."/>
            <person name="Weng J.-K."/>
        </authorList>
    </citation>
    <scope>NUCLEOTIDE SEQUENCE</scope>
    <source>
        <strain evidence="9">TRF0915ILg1</strain>
        <tissue evidence="9">Whole body</tissue>
    </source>
</reference>
<proteinExistence type="predicted"/>
<dbReference type="PROSITE" id="PS50157">
    <property type="entry name" value="ZINC_FINGER_C2H2_2"/>
    <property type="match status" value="6"/>
</dbReference>
<comment type="caution">
    <text evidence="9">The sequence shown here is derived from an EMBL/GenBank/DDBJ whole genome shotgun (WGS) entry which is preliminary data.</text>
</comment>
<dbReference type="GO" id="GO:0008270">
    <property type="term" value="F:zinc ion binding"/>
    <property type="evidence" value="ECO:0007669"/>
    <property type="project" value="UniProtKB-KW"/>
</dbReference>
<feature type="domain" description="C2H2-type" evidence="8">
    <location>
        <begin position="238"/>
        <end position="265"/>
    </location>
</feature>
<evidence type="ECO:0000256" key="2">
    <source>
        <dbReference type="ARBA" id="ARBA00022723"/>
    </source>
</evidence>
<dbReference type="FunFam" id="3.30.160.60:FF:000557">
    <property type="entry name" value="zinc finger and SCAN domain-containing protein 29"/>
    <property type="match status" value="1"/>
</dbReference>
<feature type="domain" description="C2H2-type" evidence="8">
    <location>
        <begin position="294"/>
        <end position="321"/>
    </location>
</feature>
<dbReference type="FunFam" id="3.30.160.60:FF:000702">
    <property type="entry name" value="Transcription factor E4F1 isoform 1"/>
    <property type="match status" value="1"/>
</dbReference>
<feature type="domain" description="C2H2-type" evidence="8">
    <location>
        <begin position="322"/>
        <end position="349"/>
    </location>
</feature>
<keyword evidence="10" id="KW-1185">Reference proteome</keyword>
<accession>A0A8K0DF60</accession>
<dbReference type="EMBL" id="VTPC01000591">
    <property type="protein sequence ID" value="KAF2905165.1"/>
    <property type="molecule type" value="Genomic_DNA"/>
</dbReference>
<dbReference type="InterPro" id="IPR012934">
    <property type="entry name" value="Znf_AD"/>
</dbReference>
<comment type="subcellular location">
    <subcellularLocation>
        <location evidence="1">Nucleus</location>
    </subcellularLocation>
</comment>
<dbReference type="GO" id="GO:0000978">
    <property type="term" value="F:RNA polymerase II cis-regulatory region sequence-specific DNA binding"/>
    <property type="evidence" value="ECO:0007669"/>
    <property type="project" value="TreeGrafter"/>
</dbReference>
<organism evidence="9 10">
    <name type="scientific">Ignelater luminosus</name>
    <name type="common">Cucubano</name>
    <name type="synonym">Pyrophorus luminosus</name>
    <dbReference type="NCBI Taxonomy" id="2038154"/>
    <lineage>
        <taxon>Eukaryota</taxon>
        <taxon>Metazoa</taxon>
        <taxon>Ecdysozoa</taxon>
        <taxon>Arthropoda</taxon>
        <taxon>Hexapoda</taxon>
        <taxon>Insecta</taxon>
        <taxon>Pterygota</taxon>
        <taxon>Neoptera</taxon>
        <taxon>Endopterygota</taxon>
        <taxon>Coleoptera</taxon>
        <taxon>Polyphaga</taxon>
        <taxon>Elateriformia</taxon>
        <taxon>Elateroidea</taxon>
        <taxon>Elateridae</taxon>
        <taxon>Agrypninae</taxon>
        <taxon>Pyrophorini</taxon>
        <taxon>Ignelater</taxon>
    </lineage>
</organism>
<evidence type="ECO:0000256" key="6">
    <source>
        <dbReference type="ARBA" id="ARBA00023242"/>
    </source>
</evidence>
<dbReference type="Proteomes" id="UP000801492">
    <property type="component" value="Unassembled WGS sequence"/>
</dbReference>